<dbReference type="Proteomes" id="UP001221898">
    <property type="component" value="Unassembled WGS sequence"/>
</dbReference>
<reference evidence="2" key="1">
    <citation type="journal article" date="2023" name="Science">
        <title>Genome structures resolve the early diversification of teleost fishes.</title>
        <authorList>
            <person name="Parey E."/>
            <person name="Louis A."/>
            <person name="Montfort J."/>
            <person name="Bouchez O."/>
            <person name="Roques C."/>
            <person name="Iampietro C."/>
            <person name="Lluch J."/>
            <person name="Castinel A."/>
            <person name="Donnadieu C."/>
            <person name="Desvignes T."/>
            <person name="Floi Bucao C."/>
            <person name="Jouanno E."/>
            <person name="Wen M."/>
            <person name="Mejri S."/>
            <person name="Dirks R."/>
            <person name="Jansen H."/>
            <person name="Henkel C."/>
            <person name="Chen W.J."/>
            <person name="Zahm M."/>
            <person name="Cabau C."/>
            <person name="Klopp C."/>
            <person name="Thompson A.W."/>
            <person name="Robinson-Rechavi M."/>
            <person name="Braasch I."/>
            <person name="Lecointre G."/>
            <person name="Bobe J."/>
            <person name="Postlethwait J.H."/>
            <person name="Berthelot C."/>
            <person name="Roest Crollius H."/>
            <person name="Guiguen Y."/>
        </authorList>
    </citation>
    <scope>NUCLEOTIDE SEQUENCE</scope>
    <source>
        <strain evidence="2">NC1722</strain>
    </source>
</reference>
<feature type="non-terminal residue" evidence="2">
    <location>
        <position position="83"/>
    </location>
</feature>
<accession>A0AAD7W0S8</accession>
<evidence type="ECO:0000256" key="1">
    <source>
        <dbReference type="SAM" id="MobiDB-lite"/>
    </source>
</evidence>
<evidence type="ECO:0000313" key="3">
    <source>
        <dbReference type="Proteomes" id="UP001221898"/>
    </source>
</evidence>
<evidence type="ECO:0000313" key="2">
    <source>
        <dbReference type="EMBL" id="KAJ8367719.1"/>
    </source>
</evidence>
<feature type="region of interest" description="Disordered" evidence="1">
    <location>
        <begin position="1"/>
        <end position="25"/>
    </location>
</feature>
<proteinExistence type="predicted"/>
<gene>
    <name evidence="2" type="ORF">AAFF_G00311170</name>
</gene>
<dbReference type="AlphaFoldDB" id="A0AAD7W0S8"/>
<dbReference type="EMBL" id="JAINUG010000455">
    <property type="protein sequence ID" value="KAJ8367719.1"/>
    <property type="molecule type" value="Genomic_DNA"/>
</dbReference>
<organism evidence="2 3">
    <name type="scientific">Aldrovandia affinis</name>
    <dbReference type="NCBI Taxonomy" id="143900"/>
    <lineage>
        <taxon>Eukaryota</taxon>
        <taxon>Metazoa</taxon>
        <taxon>Chordata</taxon>
        <taxon>Craniata</taxon>
        <taxon>Vertebrata</taxon>
        <taxon>Euteleostomi</taxon>
        <taxon>Actinopterygii</taxon>
        <taxon>Neopterygii</taxon>
        <taxon>Teleostei</taxon>
        <taxon>Notacanthiformes</taxon>
        <taxon>Halosauridae</taxon>
        <taxon>Aldrovandia</taxon>
    </lineage>
</organism>
<name>A0AAD7W0S8_9TELE</name>
<keyword evidence="3" id="KW-1185">Reference proteome</keyword>
<sequence>QWACQGVATATASDRTAEAEPVHTSLKPDWAPSHLSLGCSITPLSHSPSPSLSPSLSPSPSLFLSFFSFSLSISLPLSLPPSP</sequence>
<comment type="caution">
    <text evidence="2">The sequence shown here is derived from an EMBL/GenBank/DDBJ whole genome shotgun (WGS) entry which is preliminary data.</text>
</comment>
<feature type="non-terminal residue" evidence="2">
    <location>
        <position position="1"/>
    </location>
</feature>
<protein>
    <submittedName>
        <fullName evidence="2">Uncharacterized protein</fullName>
    </submittedName>
</protein>